<comment type="caution">
    <text evidence="2">The sequence shown here is derived from an EMBL/GenBank/DDBJ whole genome shotgun (WGS) entry which is preliminary data.</text>
</comment>
<dbReference type="SUPFAM" id="SSF53335">
    <property type="entry name" value="S-adenosyl-L-methionine-dependent methyltransferases"/>
    <property type="match status" value="1"/>
</dbReference>
<keyword evidence="2" id="KW-0489">Methyltransferase</keyword>
<keyword evidence="3" id="KW-1185">Reference proteome</keyword>
<sequence>MSSEVPSGDVGFVGSIPDIYERLLVPLIFAEPAARLADAVAAGGPADVLETAAGTGVLTRALASRLPQAAILATDLNQDMLDQARERTDAPGVRWQQADALALDVPDASVDAVACQFGVMFFPDKVAGYSEARRVLRPDGLFAFNVWDSLEHNEIPRVIRDAFAAAVADPPDFFARTPYGHSDQDRLHADLQDAGFTAEIEVIAGVNRGNPADVAVAFCQGTPISAEIARHPDLDLASATGIAAEALQQHFGASIEGEASWLQVLARPAL</sequence>
<dbReference type="GO" id="GO:0032259">
    <property type="term" value="P:methylation"/>
    <property type="evidence" value="ECO:0007669"/>
    <property type="project" value="UniProtKB-KW"/>
</dbReference>
<proteinExistence type="predicted"/>
<dbReference type="GO" id="GO:0008168">
    <property type="term" value="F:methyltransferase activity"/>
    <property type="evidence" value="ECO:0007669"/>
    <property type="project" value="UniProtKB-KW"/>
</dbReference>
<dbReference type="Pfam" id="PF13649">
    <property type="entry name" value="Methyltransf_25"/>
    <property type="match status" value="1"/>
</dbReference>
<dbReference type="RefSeq" id="WP_123234789.1">
    <property type="nucleotide sequence ID" value="NZ_RJSG01000002.1"/>
</dbReference>
<evidence type="ECO:0000313" key="2">
    <source>
        <dbReference type="EMBL" id="RNL80289.1"/>
    </source>
</evidence>
<dbReference type="Gene3D" id="3.40.50.150">
    <property type="entry name" value="Vaccinia Virus protein VP39"/>
    <property type="match status" value="1"/>
</dbReference>
<gene>
    <name evidence="2" type="ORF">EFL95_04290</name>
</gene>
<dbReference type="EMBL" id="RJSG01000002">
    <property type="protein sequence ID" value="RNL80289.1"/>
    <property type="molecule type" value="Genomic_DNA"/>
</dbReference>
<protein>
    <submittedName>
        <fullName evidence="2">Methyltransferase domain-containing protein</fullName>
    </submittedName>
</protein>
<dbReference type="InterPro" id="IPR029063">
    <property type="entry name" value="SAM-dependent_MTases_sf"/>
</dbReference>
<dbReference type="OrthoDB" id="3818442at2"/>
<name>A0A3N0DXG4_9ACTN</name>
<dbReference type="PANTHER" id="PTHR43591:SF81">
    <property type="entry name" value="MAGNESIUM PROTOPORPHYRIN IX METHYLTRANSFERASE, CHLOROPLASTIC-RELATED"/>
    <property type="match status" value="1"/>
</dbReference>
<organism evidence="2 3">
    <name type="scientific">Nocardioides marmorisolisilvae</name>
    <dbReference type="NCBI Taxonomy" id="1542737"/>
    <lineage>
        <taxon>Bacteria</taxon>
        <taxon>Bacillati</taxon>
        <taxon>Actinomycetota</taxon>
        <taxon>Actinomycetes</taxon>
        <taxon>Propionibacteriales</taxon>
        <taxon>Nocardioidaceae</taxon>
        <taxon>Nocardioides</taxon>
    </lineage>
</organism>
<accession>A0A3N0DXG4</accession>
<feature type="domain" description="Methyltransferase" evidence="1">
    <location>
        <begin position="48"/>
        <end position="140"/>
    </location>
</feature>
<keyword evidence="2" id="KW-0808">Transferase</keyword>
<dbReference type="PANTHER" id="PTHR43591">
    <property type="entry name" value="METHYLTRANSFERASE"/>
    <property type="match status" value="1"/>
</dbReference>
<evidence type="ECO:0000259" key="1">
    <source>
        <dbReference type="Pfam" id="PF13649"/>
    </source>
</evidence>
<dbReference type="CDD" id="cd02440">
    <property type="entry name" value="AdoMet_MTases"/>
    <property type="match status" value="1"/>
</dbReference>
<reference evidence="2 3" key="1">
    <citation type="submission" date="2018-11" db="EMBL/GenBank/DDBJ databases">
        <authorList>
            <person name="Li F."/>
        </authorList>
    </citation>
    <scope>NUCLEOTIDE SEQUENCE [LARGE SCALE GENOMIC DNA]</scope>
    <source>
        <strain evidence="2 3">KIS18-7</strain>
    </source>
</reference>
<dbReference type="AlphaFoldDB" id="A0A3N0DXG4"/>
<dbReference type="InterPro" id="IPR041698">
    <property type="entry name" value="Methyltransf_25"/>
</dbReference>
<dbReference type="Proteomes" id="UP000277094">
    <property type="component" value="Unassembled WGS sequence"/>
</dbReference>
<evidence type="ECO:0000313" key="3">
    <source>
        <dbReference type="Proteomes" id="UP000277094"/>
    </source>
</evidence>